<proteinExistence type="inferred from homology"/>
<dbReference type="SUPFAM" id="SSF55347">
    <property type="entry name" value="Glyceraldehyde-3-phosphate dehydrogenase-like, C-terminal domain"/>
    <property type="match status" value="1"/>
</dbReference>
<dbReference type="AlphaFoldDB" id="A0A9P3CLB2"/>
<dbReference type="InterPro" id="IPR036291">
    <property type="entry name" value="NAD(P)-bd_dom_sf"/>
</dbReference>
<evidence type="ECO:0000259" key="3">
    <source>
        <dbReference type="Pfam" id="PF01408"/>
    </source>
</evidence>
<evidence type="ECO:0000256" key="2">
    <source>
        <dbReference type="SAM" id="MobiDB-lite"/>
    </source>
</evidence>
<dbReference type="Proteomes" id="UP000825890">
    <property type="component" value="Unassembled WGS sequence"/>
</dbReference>
<feature type="domain" description="GFO/IDH/MocA-like oxidoreductase" evidence="4">
    <location>
        <begin position="139"/>
        <end position="245"/>
    </location>
</feature>
<dbReference type="Pfam" id="PF01408">
    <property type="entry name" value="GFO_IDH_MocA"/>
    <property type="match status" value="1"/>
</dbReference>
<name>A0A9P3CLB2_9PEZI</name>
<dbReference type="GO" id="GO:0000166">
    <property type="term" value="F:nucleotide binding"/>
    <property type="evidence" value="ECO:0007669"/>
    <property type="project" value="InterPro"/>
</dbReference>
<feature type="domain" description="Gfo/Idh/MocA-like oxidoreductase N-terminal" evidence="3">
    <location>
        <begin position="6"/>
        <end position="113"/>
    </location>
</feature>
<dbReference type="InterPro" id="IPR000683">
    <property type="entry name" value="Gfo/Idh/MocA-like_OxRdtase_N"/>
</dbReference>
<feature type="region of interest" description="Disordered" evidence="2">
    <location>
        <begin position="397"/>
        <end position="426"/>
    </location>
</feature>
<organism evidence="5 6">
    <name type="scientific">Cercospora kikuchii</name>
    <dbReference type="NCBI Taxonomy" id="84275"/>
    <lineage>
        <taxon>Eukaryota</taxon>
        <taxon>Fungi</taxon>
        <taxon>Dikarya</taxon>
        <taxon>Ascomycota</taxon>
        <taxon>Pezizomycotina</taxon>
        <taxon>Dothideomycetes</taxon>
        <taxon>Dothideomycetidae</taxon>
        <taxon>Mycosphaerellales</taxon>
        <taxon>Mycosphaerellaceae</taxon>
        <taxon>Cercospora</taxon>
    </lineage>
</organism>
<accession>A0A9P3CLB2</accession>
<evidence type="ECO:0000313" key="6">
    <source>
        <dbReference type="Proteomes" id="UP000825890"/>
    </source>
</evidence>
<dbReference type="RefSeq" id="XP_044657964.1">
    <property type="nucleotide sequence ID" value="XM_044802029.1"/>
</dbReference>
<evidence type="ECO:0000313" key="5">
    <source>
        <dbReference type="EMBL" id="GIZ43477.1"/>
    </source>
</evidence>
<feature type="compositionally biased region" description="Basic residues" evidence="2">
    <location>
        <begin position="412"/>
        <end position="426"/>
    </location>
</feature>
<evidence type="ECO:0000256" key="1">
    <source>
        <dbReference type="ARBA" id="ARBA00010928"/>
    </source>
</evidence>
<reference evidence="5 6" key="1">
    <citation type="submission" date="2021-01" db="EMBL/GenBank/DDBJ databases">
        <title>Cercospora kikuchii MAFF 305040 whole genome shotgun sequence.</title>
        <authorList>
            <person name="Kashiwa T."/>
            <person name="Suzuki T."/>
        </authorList>
    </citation>
    <scope>NUCLEOTIDE SEQUENCE [LARGE SCALE GENOMIC DNA]</scope>
    <source>
        <strain evidence="5 6">MAFF 305040</strain>
    </source>
</reference>
<dbReference type="PANTHER" id="PTHR43377:SF1">
    <property type="entry name" value="BILIVERDIN REDUCTASE A"/>
    <property type="match status" value="1"/>
</dbReference>
<evidence type="ECO:0000259" key="4">
    <source>
        <dbReference type="Pfam" id="PF22725"/>
    </source>
</evidence>
<dbReference type="InterPro" id="IPR051450">
    <property type="entry name" value="Gfo/Idh/MocA_Oxidoreductases"/>
</dbReference>
<dbReference type="InterPro" id="IPR055170">
    <property type="entry name" value="GFO_IDH_MocA-like_dom"/>
</dbReference>
<dbReference type="Pfam" id="PF22725">
    <property type="entry name" value="GFO_IDH_MocA_C3"/>
    <property type="match status" value="1"/>
</dbReference>
<dbReference type="Gene3D" id="3.30.360.10">
    <property type="entry name" value="Dihydrodipicolinate Reductase, domain 2"/>
    <property type="match status" value="1"/>
</dbReference>
<comment type="similarity">
    <text evidence="1">Belongs to the Gfo/Idh/MocA family.</text>
</comment>
<dbReference type="SUPFAM" id="SSF51735">
    <property type="entry name" value="NAD(P)-binding Rossmann-fold domains"/>
    <property type="match status" value="1"/>
</dbReference>
<keyword evidence="6" id="KW-1185">Reference proteome</keyword>
<gene>
    <name evidence="5" type="ORF">CKM354_000670400</name>
</gene>
<dbReference type="OrthoDB" id="3932834at2759"/>
<dbReference type="PANTHER" id="PTHR43377">
    <property type="entry name" value="BILIVERDIN REDUCTASE A"/>
    <property type="match status" value="1"/>
</dbReference>
<dbReference type="EMBL" id="BOLY01000004">
    <property type="protein sequence ID" value="GIZ43477.1"/>
    <property type="molecule type" value="Genomic_DNA"/>
</dbReference>
<dbReference type="GeneID" id="68292279"/>
<dbReference type="Gene3D" id="3.40.50.720">
    <property type="entry name" value="NAD(P)-binding Rossmann-like Domain"/>
    <property type="match status" value="1"/>
</dbReference>
<sequence length="448" mass="49381">MSSIHQIAIIGLGHRGYKTHFLSLHGSDSANVVAVCESNRASLARFSAAHPDVPAYLTIEDMIASSRPDFAIIALPHDAHPRCVALLSKAAIPILKEKPAAKTLEETTKLLQLPIPIGIMCQRRFEPRYQTMQKFLPGLGRIVSFRAVLARNIPHLGSSWRSSGVGVTEDMGVHMIDILVQLFGAPDTLQASRIEAIREEQDYSGDDIADITFKWRNRRLVGNIHLSRVAGDEESIFVTGTNGTAVVNEKKITLFDNNGVQCQSTDDTSTKQSVIRDMVFGFGDYIKEHTSSYASSLESHRETVATMEAIQRAFESGNNEPVQPSPTSTIHCATQPQDMPSKIPTTPLAQIHINTHSQVPSNTSEEVSAVPPPSPAFFQDHPLSMFYQHIVSLASAAGDKEPSSLRNNNKSLVRHSRPHQHYSGKRRFSRIARRNSIQCVPRTGIAWA</sequence>
<comment type="caution">
    <text evidence="5">The sequence shown here is derived from an EMBL/GenBank/DDBJ whole genome shotgun (WGS) entry which is preliminary data.</text>
</comment>
<protein>
    <submittedName>
        <fullName evidence="5">Uncharacterized protein</fullName>
    </submittedName>
</protein>